<comment type="catalytic activity">
    <reaction evidence="11">
        <text>mycophenolic acid O-acyl-beta-D-glucuronide + H2O = mycophenolate + D-glucuronate + H(+)</text>
        <dbReference type="Rhea" id="RHEA:34179"/>
        <dbReference type="ChEBI" id="CHEBI:15377"/>
        <dbReference type="ChEBI" id="CHEBI:15378"/>
        <dbReference type="ChEBI" id="CHEBI:58720"/>
        <dbReference type="ChEBI" id="CHEBI:62932"/>
        <dbReference type="ChEBI" id="CHEBI:66982"/>
        <dbReference type="EC" id="3.1.1.93"/>
    </reaction>
    <physiologicalReaction direction="left-to-right" evidence="11">
        <dbReference type="Rhea" id="RHEA:34180"/>
    </physiologicalReaction>
</comment>
<accession>Q0FYC5</accession>
<evidence type="ECO:0000256" key="1">
    <source>
        <dbReference type="ARBA" id="ARBA00012423"/>
    </source>
</evidence>
<dbReference type="ESTHER" id="9rhiz-q0fyc5">
    <property type="family name" value="6_AlphaBeta_hydrolase"/>
</dbReference>
<comment type="function">
    <text evidence="9">Acts as an acyl-protein thioesterase that hydrolyzes fatty acids from acylated residues in proteins. Regulates the mitochondrial S-depalmitoylation of the nucleophilic active site residue of peroxiredoxin-5/PRDX5, a key antioxidant protein, therefore modulating mitochondrial antioxidant ability. Also catalyzes the deglucuronidation of mycophenolic acid acyl-glucuronide, an active metabolite of the immunosuppressant drug mycophenolate.</text>
</comment>
<evidence type="ECO:0000313" key="13">
    <source>
        <dbReference type="EMBL" id="EAU40070.1"/>
    </source>
</evidence>
<proteinExistence type="predicted"/>
<dbReference type="eggNOG" id="COG1073">
    <property type="taxonomic scope" value="Bacteria"/>
</dbReference>
<organism evidence="13 14">
    <name type="scientific">Fulvimarina pelagi HTCC2506</name>
    <dbReference type="NCBI Taxonomy" id="314231"/>
    <lineage>
        <taxon>Bacteria</taxon>
        <taxon>Pseudomonadati</taxon>
        <taxon>Pseudomonadota</taxon>
        <taxon>Alphaproteobacteria</taxon>
        <taxon>Hyphomicrobiales</taxon>
        <taxon>Aurantimonadaceae</taxon>
        <taxon>Fulvimarina</taxon>
    </lineage>
</organism>
<comment type="catalytic activity">
    <reaction evidence="10">
        <text>S-hexadecanoyl-L-cysteinyl-[protein] + H2O = L-cysteinyl-[protein] + hexadecanoate + H(+)</text>
        <dbReference type="Rhea" id="RHEA:19233"/>
        <dbReference type="Rhea" id="RHEA-COMP:10131"/>
        <dbReference type="Rhea" id="RHEA-COMP:11032"/>
        <dbReference type="ChEBI" id="CHEBI:7896"/>
        <dbReference type="ChEBI" id="CHEBI:15377"/>
        <dbReference type="ChEBI" id="CHEBI:15378"/>
        <dbReference type="ChEBI" id="CHEBI:29950"/>
        <dbReference type="ChEBI" id="CHEBI:74151"/>
        <dbReference type="EC" id="3.1.2.22"/>
    </reaction>
    <physiologicalReaction direction="left-to-right" evidence="10">
        <dbReference type="Rhea" id="RHEA:19234"/>
    </physiologicalReaction>
</comment>
<dbReference type="InterPro" id="IPR000073">
    <property type="entry name" value="AB_hydrolase_1"/>
</dbReference>
<dbReference type="PANTHER" id="PTHR16138:SF7">
    <property type="entry name" value="PALMITOYL-PROTEIN THIOESTERASE ABHD10, MITOCHONDRIAL"/>
    <property type="match status" value="1"/>
</dbReference>
<evidence type="ECO:0000256" key="6">
    <source>
        <dbReference type="ARBA" id="ARBA00041520"/>
    </source>
</evidence>
<dbReference type="GO" id="GO:0102390">
    <property type="term" value="F:mycophenolic acid acyl-glucuronide esterase activity"/>
    <property type="evidence" value="ECO:0007669"/>
    <property type="project" value="UniProtKB-EC"/>
</dbReference>
<evidence type="ECO:0000256" key="2">
    <source>
        <dbReference type="ARBA" id="ARBA00022801"/>
    </source>
</evidence>
<evidence type="ECO:0000256" key="10">
    <source>
        <dbReference type="ARBA" id="ARBA00047409"/>
    </source>
</evidence>
<feature type="domain" description="AB hydrolase-1" evidence="12">
    <location>
        <begin position="138"/>
        <end position="332"/>
    </location>
</feature>
<reference evidence="13 14" key="1">
    <citation type="journal article" date="2010" name="J. Bacteriol.">
        <title>Genome sequence of Fulvimarina pelagi HTCC2506T, a Mn(II)-oxidizing alphaproteobacterium possessing an aerobic anoxygenic photosynthetic gene cluster and Xanthorhodopsin.</title>
        <authorList>
            <person name="Kang I."/>
            <person name="Oh H.M."/>
            <person name="Lim S.I."/>
            <person name="Ferriera S."/>
            <person name="Giovannoni S.J."/>
            <person name="Cho J.C."/>
        </authorList>
    </citation>
    <scope>NUCLEOTIDE SEQUENCE [LARGE SCALE GENOMIC DNA]</scope>
    <source>
        <strain evidence="13 14">HTCC2506</strain>
    </source>
</reference>
<dbReference type="InterPro" id="IPR029058">
    <property type="entry name" value="AB_hydrolase_fold"/>
</dbReference>
<evidence type="ECO:0000256" key="8">
    <source>
        <dbReference type="ARBA" id="ARBA00042704"/>
    </source>
</evidence>
<evidence type="ECO:0000256" key="5">
    <source>
        <dbReference type="ARBA" id="ARBA00039314"/>
    </source>
</evidence>
<evidence type="ECO:0000256" key="11">
    <source>
        <dbReference type="ARBA" id="ARBA00047972"/>
    </source>
</evidence>
<dbReference type="AlphaFoldDB" id="Q0FYC5"/>
<dbReference type="EMBL" id="AATP01000010">
    <property type="protein sequence ID" value="EAU40070.1"/>
    <property type="molecule type" value="Genomic_DNA"/>
</dbReference>
<protein>
    <recommendedName>
        <fullName evidence="5">Palmitoyl-protein thioesterase ABHD10, mitochondrial</fullName>
        <ecNumber evidence="4">3.1.1.93</ecNumber>
        <ecNumber evidence="1">3.1.2.22</ecNumber>
    </recommendedName>
    <alternativeName>
        <fullName evidence="7">Acyl-protein thioesterase ABHD10</fullName>
    </alternativeName>
    <alternativeName>
        <fullName evidence="8">Alpha/beta hydrolase domain-containing protein 10</fullName>
    </alternativeName>
    <alternativeName>
        <fullName evidence="6">Mycophenolic acid acyl-glucuronide esterase, mitochondrial</fullName>
    </alternativeName>
</protein>
<evidence type="ECO:0000313" key="14">
    <source>
        <dbReference type="Proteomes" id="UP000004310"/>
    </source>
</evidence>
<keyword evidence="14" id="KW-1185">Reference proteome</keyword>
<dbReference type="EC" id="3.1.2.22" evidence="1"/>
<dbReference type="Gene3D" id="3.40.50.1820">
    <property type="entry name" value="alpha/beta hydrolase"/>
    <property type="match status" value="1"/>
</dbReference>
<dbReference type="STRING" id="217511.GCA_001463845_03052"/>
<dbReference type="SUPFAM" id="SSF53474">
    <property type="entry name" value="alpha/beta-Hydrolases"/>
    <property type="match status" value="1"/>
</dbReference>
<dbReference type="PANTHER" id="PTHR16138">
    <property type="entry name" value="MYCOPHENOLIC ACID ACYL-GLUCURONIDE ESTERASE, MITOCHONDRIAL"/>
    <property type="match status" value="1"/>
</dbReference>
<dbReference type="Pfam" id="PF12697">
    <property type="entry name" value="Abhydrolase_6"/>
    <property type="match status" value="1"/>
</dbReference>
<dbReference type="GO" id="GO:0008474">
    <property type="term" value="F:palmitoyl-(protein) hydrolase activity"/>
    <property type="evidence" value="ECO:0007669"/>
    <property type="project" value="UniProtKB-EC"/>
</dbReference>
<comment type="caution">
    <text evidence="13">The sequence shown here is derived from an EMBL/GenBank/DDBJ whole genome shotgun (WGS) entry which is preliminary data.</text>
</comment>
<evidence type="ECO:0000259" key="12">
    <source>
        <dbReference type="Pfam" id="PF12697"/>
    </source>
</evidence>
<evidence type="ECO:0000256" key="7">
    <source>
        <dbReference type="ARBA" id="ARBA00042645"/>
    </source>
</evidence>
<evidence type="ECO:0000256" key="4">
    <source>
        <dbReference type="ARBA" id="ARBA00039132"/>
    </source>
</evidence>
<dbReference type="EC" id="3.1.1.93" evidence="4"/>
<keyword evidence="2" id="KW-0378">Hydrolase</keyword>
<evidence type="ECO:0000256" key="9">
    <source>
        <dbReference type="ARBA" id="ARBA00046047"/>
    </source>
</evidence>
<keyword evidence="3" id="KW-0809">Transit peptide</keyword>
<dbReference type="Proteomes" id="UP000004310">
    <property type="component" value="Unassembled WGS sequence"/>
</dbReference>
<name>Q0FYC5_9HYPH</name>
<sequence>MVGAAGFEPATLWSQTRCATRLRYAPRLLALATIYLARDVQGRTSKVKATLGAEWTCSQNNSKGLPLTPGGIFLRPSQHGMPRRNAMQDGERDFGHKVVVGANEDARQIAYRTLPGKEPTIVWLGGYRSDMRGTKAEYLLEAAEREKRAFLRLDYSGHGESGGRFEDGTISRWTEEAQAAIEAAGAKSVLLVGSSMGAWIALKLVARARFGKTGFSVSGLLLLAPAPDFTERLMRPRLSEIQLQSIATKGRLEEPSSYSAKPNIYTKALFDDGAANLVMDAPIETGCPVAIIQGMEDPDVPYDHALALMSCLSADDATLTLVKDGDHRLSRPSDLEMIARVLQSLFERVRL</sequence>
<dbReference type="InterPro" id="IPR052382">
    <property type="entry name" value="ABHD10_acyl-thioesterase"/>
</dbReference>
<dbReference type="HOGENOM" id="CLU_066961_0_0_5"/>
<evidence type="ECO:0000256" key="3">
    <source>
        <dbReference type="ARBA" id="ARBA00022946"/>
    </source>
</evidence>
<gene>
    <name evidence="13" type="ORF">FP2506_02475</name>
</gene>
<dbReference type="AntiFam" id="ANF00014">
    <property type="entry name" value="tRNA translation"/>
</dbReference>